<sequence>MTLDLRSNQIGENGAQHLARGLDQSTINTLLLGRNRLGDKGLKHLAGFLVSSITLKLLGLSNNDIGEIGMRLLPSLSYKGHCAALDLT</sequence>
<dbReference type="SMART" id="SM00368">
    <property type="entry name" value="LRR_RI"/>
    <property type="match status" value="3"/>
</dbReference>
<evidence type="ECO:0000313" key="1">
    <source>
        <dbReference type="EMBL" id="CAF4864319.1"/>
    </source>
</evidence>
<organism evidence="1 3">
    <name type="scientific">Rotaria magnacalcarata</name>
    <dbReference type="NCBI Taxonomy" id="392030"/>
    <lineage>
        <taxon>Eukaryota</taxon>
        <taxon>Metazoa</taxon>
        <taxon>Spiralia</taxon>
        <taxon>Gnathifera</taxon>
        <taxon>Rotifera</taxon>
        <taxon>Eurotatoria</taxon>
        <taxon>Bdelloidea</taxon>
        <taxon>Philodinida</taxon>
        <taxon>Philodinidae</taxon>
        <taxon>Rotaria</taxon>
    </lineage>
</organism>
<dbReference type="Gene3D" id="3.80.10.10">
    <property type="entry name" value="Ribonuclease Inhibitor"/>
    <property type="match status" value="1"/>
</dbReference>
<dbReference type="SUPFAM" id="SSF52047">
    <property type="entry name" value="RNI-like"/>
    <property type="match status" value="1"/>
</dbReference>
<dbReference type="InterPro" id="IPR001611">
    <property type="entry name" value="Leu-rich_rpt"/>
</dbReference>
<dbReference type="AlphaFoldDB" id="A0A8S3BW04"/>
<dbReference type="EMBL" id="CAJOBJ010165892">
    <property type="protein sequence ID" value="CAF4864319.1"/>
    <property type="molecule type" value="Genomic_DNA"/>
</dbReference>
<dbReference type="InterPro" id="IPR032675">
    <property type="entry name" value="LRR_dom_sf"/>
</dbReference>
<dbReference type="Pfam" id="PF13516">
    <property type="entry name" value="LRR_6"/>
    <property type="match status" value="2"/>
</dbReference>
<name>A0A8S3BW04_9BILA</name>
<reference evidence="1" key="1">
    <citation type="submission" date="2021-02" db="EMBL/GenBank/DDBJ databases">
        <authorList>
            <person name="Nowell W R."/>
        </authorList>
    </citation>
    <scope>NUCLEOTIDE SEQUENCE</scope>
</reference>
<comment type="caution">
    <text evidence="1">The sequence shown here is derived from an EMBL/GenBank/DDBJ whole genome shotgun (WGS) entry which is preliminary data.</text>
</comment>
<proteinExistence type="predicted"/>
<accession>A0A8S3BW04</accession>
<evidence type="ECO:0000313" key="2">
    <source>
        <dbReference type="EMBL" id="CAF5066747.1"/>
    </source>
</evidence>
<gene>
    <name evidence="2" type="ORF">BYL167_LOCUS60029</name>
    <name evidence="1" type="ORF">GIL414_LOCUS50047</name>
</gene>
<evidence type="ECO:0000313" key="3">
    <source>
        <dbReference type="Proteomes" id="UP000681720"/>
    </source>
</evidence>
<dbReference type="Proteomes" id="UP000681967">
    <property type="component" value="Unassembled WGS sequence"/>
</dbReference>
<protein>
    <submittedName>
        <fullName evidence="1">Uncharacterized protein</fullName>
    </submittedName>
</protein>
<dbReference type="EMBL" id="CAJOBH010229724">
    <property type="protein sequence ID" value="CAF5066747.1"/>
    <property type="molecule type" value="Genomic_DNA"/>
</dbReference>
<dbReference type="Proteomes" id="UP000681720">
    <property type="component" value="Unassembled WGS sequence"/>
</dbReference>